<dbReference type="NCBIfam" id="TIGR00229">
    <property type="entry name" value="sensory_box"/>
    <property type="match status" value="1"/>
</dbReference>
<comment type="caution">
    <text evidence="6">The sequence shown here is derived from an EMBL/GenBank/DDBJ whole genome shotgun (WGS) entry which is preliminary data.</text>
</comment>
<dbReference type="Gene3D" id="3.30.565.10">
    <property type="entry name" value="Histidine kinase-like ATPase, C-terminal domain"/>
    <property type="match status" value="1"/>
</dbReference>
<dbReference type="PROSITE" id="PS50109">
    <property type="entry name" value="HIS_KIN"/>
    <property type="match status" value="1"/>
</dbReference>
<gene>
    <name evidence="6" type="ORF">J2X15_003617</name>
</gene>
<dbReference type="SUPFAM" id="SSF47384">
    <property type="entry name" value="Homodimeric domain of signal transducing histidine kinase"/>
    <property type="match status" value="1"/>
</dbReference>
<evidence type="ECO:0000313" key="6">
    <source>
        <dbReference type="EMBL" id="MDR7308308.1"/>
    </source>
</evidence>
<dbReference type="PRINTS" id="PR00344">
    <property type="entry name" value="BCTRLSENSOR"/>
</dbReference>
<feature type="domain" description="Histidine kinase" evidence="4">
    <location>
        <begin position="180"/>
        <end position="422"/>
    </location>
</feature>
<dbReference type="EC" id="2.7.13.3" evidence="2"/>
<dbReference type="CDD" id="cd00082">
    <property type="entry name" value="HisKA"/>
    <property type="match status" value="1"/>
</dbReference>
<dbReference type="InterPro" id="IPR036097">
    <property type="entry name" value="HisK_dim/P_sf"/>
</dbReference>
<accession>A0ABU1ZRZ4</accession>
<evidence type="ECO:0000259" key="4">
    <source>
        <dbReference type="PROSITE" id="PS50109"/>
    </source>
</evidence>
<dbReference type="InterPro" id="IPR036890">
    <property type="entry name" value="HATPase_C_sf"/>
</dbReference>
<dbReference type="InterPro" id="IPR004358">
    <property type="entry name" value="Sig_transdc_His_kin-like_C"/>
</dbReference>
<feature type="domain" description="PAC" evidence="5">
    <location>
        <begin position="93"/>
        <end position="146"/>
    </location>
</feature>
<dbReference type="PROSITE" id="PS50113">
    <property type="entry name" value="PAC"/>
    <property type="match status" value="1"/>
</dbReference>
<dbReference type="PANTHER" id="PTHR43065">
    <property type="entry name" value="SENSOR HISTIDINE KINASE"/>
    <property type="match status" value="1"/>
</dbReference>
<evidence type="ECO:0000313" key="7">
    <source>
        <dbReference type="Proteomes" id="UP001268089"/>
    </source>
</evidence>
<proteinExistence type="predicted"/>
<evidence type="ECO:0000259" key="5">
    <source>
        <dbReference type="PROSITE" id="PS50113"/>
    </source>
</evidence>
<dbReference type="CDD" id="cd16943">
    <property type="entry name" value="HATPase_AtoS-like"/>
    <property type="match status" value="1"/>
</dbReference>
<dbReference type="SUPFAM" id="SSF55874">
    <property type="entry name" value="ATPase domain of HSP90 chaperone/DNA topoisomerase II/histidine kinase"/>
    <property type="match status" value="1"/>
</dbReference>
<name>A0ABU1ZRZ4_9BURK</name>
<keyword evidence="3" id="KW-0597">Phosphoprotein</keyword>
<protein>
    <recommendedName>
        <fullName evidence="2">histidine kinase</fullName>
        <ecNumber evidence="2">2.7.13.3</ecNumber>
    </recommendedName>
</protein>
<reference evidence="6 7" key="1">
    <citation type="submission" date="2023-07" db="EMBL/GenBank/DDBJ databases">
        <title>Sorghum-associated microbial communities from plants grown in Nebraska, USA.</title>
        <authorList>
            <person name="Schachtman D."/>
        </authorList>
    </citation>
    <scope>NUCLEOTIDE SEQUENCE [LARGE SCALE GENOMIC DNA]</scope>
    <source>
        <strain evidence="6 7">BE308</strain>
    </source>
</reference>
<dbReference type="Pfam" id="PF02518">
    <property type="entry name" value="HATPase_c"/>
    <property type="match status" value="1"/>
</dbReference>
<evidence type="ECO:0000256" key="2">
    <source>
        <dbReference type="ARBA" id="ARBA00012438"/>
    </source>
</evidence>
<sequence length="426" mass="47408">MEPTDSERGPTDASQDIQGLVFRTLIGIMPDRIYAKDTQGRFILANKAVANLMGKSTPEEMIGKTDFDFYSKELASEYFAVEQALIHSGESLIACEQFVPNLSTGEPGWLETTKVHLRDPQGNVIGLVGLARDITERKRIDAELLNRNKELTEVNAKLFQAQEQLLQSEKMASLGQLAAGVAHEINNPIGFVNSNLGSLQRYVEELFQMLSAYEAREGELKAETLADLDKLKQEIDISFLRKDVVTLLAESMDGMQRVKRIVQDLKNFSHVDESERQWANLERGLDSTLNMARNEIKYKAEVVKEYAGIPEIECMPSQLNQVFMNLIVNAAHAIEDHGTITVRTGINQQQVWVEVSDTGSGISKEHLPRIFDPFYTTKPVGKGTGLGLSLSYGIIQRHHGSIDVSSEPGKGSSFRVNLPIKWAEGT</sequence>
<evidence type="ECO:0000256" key="3">
    <source>
        <dbReference type="ARBA" id="ARBA00022553"/>
    </source>
</evidence>
<dbReference type="InterPro" id="IPR000700">
    <property type="entry name" value="PAS-assoc_C"/>
</dbReference>
<dbReference type="Pfam" id="PF08448">
    <property type="entry name" value="PAS_4"/>
    <property type="match status" value="1"/>
</dbReference>
<dbReference type="SUPFAM" id="SSF55785">
    <property type="entry name" value="PYP-like sensor domain (PAS domain)"/>
    <property type="match status" value="1"/>
</dbReference>
<dbReference type="InterPro" id="IPR000014">
    <property type="entry name" value="PAS"/>
</dbReference>
<dbReference type="Gene3D" id="3.30.450.20">
    <property type="entry name" value="PAS domain"/>
    <property type="match status" value="1"/>
</dbReference>
<keyword evidence="7" id="KW-1185">Reference proteome</keyword>
<dbReference type="InterPro" id="IPR003661">
    <property type="entry name" value="HisK_dim/P_dom"/>
</dbReference>
<dbReference type="Proteomes" id="UP001268089">
    <property type="component" value="Unassembled WGS sequence"/>
</dbReference>
<comment type="catalytic activity">
    <reaction evidence="1">
        <text>ATP + protein L-histidine = ADP + protein N-phospho-L-histidine.</text>
        <dbReference type="EC" id="2.7.13.3"/>
    </reaction>
</comment>
<organism evidence="6 7">
    <name type="scientific">Rhodoferax saidenbachensis</name>
    <dbReference type="NCBI Taxonomy" id="1484693"/>
    <lineage>
        <taxon>Bacteria</taxon>
        <taxon>Pseudomonadati</taxon>
        <taxon>Pseudomonadota</taxon>
        <taxon>Betaproteobacteria</taxon>
        <taxon>Burkholderiales</taxon>
        <taxon>Comamonadaceae</taxon>
        <taxon>Rhodoferax</taxon>
    </lineage>
</organism>
<dbReference type="CDD" id="cd00130">
    <property type="entry name" value="PAS"/>
    <property type="match status" value="1"/>
</dbReference>
<dbReference type="PANTHER" id="PTHR43065:SF50">
    <property type="entry name" value="HISTIDINE KINASE"/>
    <property type="match status" value="1"/>
</dbReference>
<dbReference type="SMART" id="SM00091">
    <property type="entry name" value="PAS"/>
    <property type="match status" value="1"/>
</dbReference>
<evidence type="ECO:0000256" key="1">
    <source>
        <dbReference type="ARBA" id="ARBA00000085"/>
    </source>
</evidence>
<dbReference type="InterPro" id="IPR013656">
    <property type="entry name" value="PAS_4"/>
</dbReference>
<dbReference type="InterPro" id="IPR003594">
    <property type="entry name" value="HATPase_dom"/>
</dbReference>
<dbReference type="InterPro" id="IPR035965">
    <property type="entry name" value="PAS-like_dom_sf"/>
</dbReference>
<dbReference type="EMBL" id="JAVDXO010000010">
    <property type="protein sequence ID" value="MDR7308308.1"/>
    <property type="molecule type" value="Genomic_DNA"/>
</dbReference>
<dbReference type="InterPro" id="IPR005467">
    <property type="entry name" value="His_kinase_dom"/>
</dbReference>
<dbReference type="Gene3D" id="1.10.287.130">
    <property type="match status" value="1"/>
</dbReference>
<dbReference type="SMART" id="SM00387">
    <property type="entry name" value="HATPase_c"/>
    <property type="match status" value="1"/>
</dbReference>